<dbReference type="GO" id="GO:0046688">
    <property type="term" value="P:response to copper ion"/>
    <property type="evidence" value="ECO:0007669"/>
    <property type="project" value="InterPro"/>
</dbReference>
<dbReference type="GO" id="GO:0005507">
    <property type="term" value="F:copper ion binding"/>
    <property type="evidence" value="ECO:0007669"/>
    <property type="project" value="InterPro"/>
</dbReference>
<name>A0A3A5MKT0_9MICO</name>
<reference evidence="6 7" key="1">
    <citation type="submission" date="2018-09" db="EMBL/GenBank/DDBJ databases">
        <title>Novel species of Cryobacterium.</title>
        <authorList>
            <person name="Liu Q."/>
            <person name="Xin Y.-H."/>
        </authorList>
    </citation>
    <scope>NUCLEOTIDE SEQUENCE [LARGE SCALE GENOMIC DNA]</scope>
    <source>
        <strain evidence="6 7">Hh39</strain>
    </source>
</reference>
<keyword evidence="4" id="KW-0812">Transmembrane</keyword>
<feature type="transmembrane region" description="Helical" evidence="4">
    <location>
        <begin position="195"/>
        <end position="216"/>
    </location>
</feature>
<evidence type="ECO:0000256" key="2">
    <source>
        <dbReference type="ARBA" id="ARBA00023008"/>
    </source>
</evidence>
<dbReference type="Proteomes" id="UP000272015">
    <property type="component" value="Unassembled WGS sequence"/>
</dbReference>
<dbReference type="Gene3D" id="2.60.40.1220">
    <property type="match status" value="1"/>
</dbReference>
<dbReference type="EMBL" id="QZVS01000071">
    <property type="protein sequence ID" value="RJT89571.1"/>
    <property type="molecule type" value="Genomic_DNA"/>
</dbReference>
<dbReference type="GO" id="GO:0042597">
    <property type="term" value="C:periplasmic space"/>
    <property type="evidence" value="ECO:0007669"/>
    <property type="project" value="InterPro"/>
</dbReference>
<evidence type="ECO:0000256" key="3">
    <source>
        <dbReference type="SAM" id="MobiDB-lite"/>
    </source>
</evidence>
<organism evidence="6 7">
    <name type="scientific">Cryobacterium melibiosiphilum</name>
    <dbReference type="NCBI Taxonomy" id="995039"/>
    <lineage>
        <taxon>Bacteria</taxon>
        <taxon>Bacillati</taxon>
        <taxon>Actinomycetota</taxon>
        <taxon>Actinomycetes</taxon>
        <taxon>Micrococcales</taxon>
        <taxon>Microbacteriaceae</taxon>
        <taxon>Cryobacterium</taxon>
    </lineage>
</organism>
<evidence type="ECO:0000313" key="7">
    <source>
        <dbReference type="Proteomes" id="UP000272015"/>
    </source>
</evidence>
<keyword evidence="1" id="KW-0732">Signal</keyword>
<keyword evidence="4" id="KW-1133">Transmembrane helix</keyword>
<evidence type="ECO:0000259" key="5">
    <source>
        <dbReference type="Pfam" id="PF04234"/>
    </source>
</evidence>
<gene>
    <name evidence="6" type="ORF">D6T64_06305</name>
</gene>
<dbReference type="RefSeq" id="WP_119973270.1">
    <property type="nucleotide sequence ID" value="NZ_JBHSQA010000021.1"/>
</dbReference>
<dbReference type="OrthoDB" id="5242236at2"/>
<dbReference type="AlphaFoldDB" id="A0A3A5MKT0"/>
<dbReference type="InterPro" id="IPR014755">
    <property type="entry name" value="Cu-Rt/internalin_Ig-like"/>
</dbReference>
<dbReference type="Pfam" id="PF04234">
    <property type="entry name" value="CopC"/>
    <property type="match status" value="1"/>
</dbReference>
<feature type="domain" description="CopC" evidence="5">
    <location>
        <begin position="40"/>
        <end position="138"/>
    </location>
</feature>
<dbReference type="SUPFAM" id="SSF81296">
    <property type="entry name" value="E set domains"/>
    <property type="match status" value="1"/>
</dbReference>
<evidence type="ECO:0000313" key="6">
    <source>
        <dbReference type="EMBL" id="RJT89571.1"/>
    </source>
</evidence>
<keyword evidence="2" id="KW-0186">Copper</keyword>
<proteinExistence type="predicted"/>
<protein>
    <submittedName>
        <fullName evidence="6">Copper resistance protein CopC</fullName>
    </submittedName>
</protein>
<feature type="region of interest" description="Disordered" evidence="3">
    <location>
        <begin position="154"/>
        <end position="186"/>
    </location>
</feature>
<evidence type="ECO:0000256" key="4">
    <source>
        <dbReference type="SAM" id="Phobius"/>
    </source>
</evidence>
<accession>A0A3A5MKT0</accession>
<evidence type="ECO:0000256" key="1">
    <source>
        <dbReference type="ARBA" id="ARBA00022729"/>
    </source>
</evidence>
<dbReference type="InterPro" id="IPR014756">
    <property type="entry name" value="Ig_E-set"/>
</dbReference>
<keyword evidence="7" id="KW-1185">Reference proteome</keyword>
<keyword evidence="4" id="KW-0472">Membrane</keyword>
<comment type="caution">
    <text evidence="6">The sequence shown here is derived from an EMBL/GenBank/DDBJ whole genome shotgun (WGS) entry which is preliminary data.</text>
</comment>
<sequence>MTNATMPTVPVRRLPAALGVIGLVAFALLSGWSAAPAAAHNYLVSSSPEDGAVVTEQPGLISVTTNDALLDLDGTGAGSAIQVSGPSDAPLYYGDGCVSVAGATAETTAELGQAGEYTVTWQVVSTDGHPISDTLTFDWQPAAGQALAEGAATVPDCGATSDSDSAADTGASATDSDATDSGDTGSAADAGLGDAAWILAALGTVGIVVTVTVLVLRRRA</sequence>
<dbReference type="InterPro" id="IPR007348">
    <property type="entry name" value="CopC_dom"/>
</dbReference>